<organism evidence="1">
    <name type="scientific">Rhizophora mucronata</name>
    <name type="common">Asiatic mangrove</name>
    <dbReference type="NCBI Taxonomy" id="61149"/>
    <lineage>
        <taxon>Eukaryota</taxon>
        <taxon>Viridiplantae</taxon>
        <taxon>Streptophyta</taxon>
        <taxon>Embryophyta</taxon>
        <taxon>Tracheophyta</taxon>
        <taxon>Spermatophyta</taxon>
        <taxon>Magnoliopsida</taxon>
        <taxon>eudicotyledons</taxon>
        <taxon>Gunneridae</taxon>
        <taxon>Pentapetalae</taxon>
        <taxon>rosids</taxon>
        <taxon>fabids</taxon>
        <taxon>Malpighiales</taxon>
        <taxon>Rhizophoraceae</taxon>
        <taxon>Rhizophora</taxon>
    </lineage>
</organism>
<evidence type="ECO:0000313" key="1">
    <source>
        <dbReference type="EMBL" id="MBX35348.1"/>
    </source>
</evidence>
<reference evidence="1" key="1">
    <citation type="submission" date="2018-02" db="EMBL/GenBank/DDBJ databases">
        <title>Rhizophora mucronata_Transcriptome.</title>
        <authorList>
            <person name="Meera S.P."/>
            <person name="Sreeshan A."/>
            <person name="Augustine A."/>
        </authorList>
    </citation>
    <scope>NUCLEOTIDE SEQUENCE</scope>
    <source>
        <tissue evidence="1">Leaf</tissue>
    </source>
</reference>
<dbReference type="EMBL" id="GGEC01054864">
    <property type="protein sequence ID" value="MBX35348.1"/>
    <property type="molecule type" value="Transcribed_RNA"/>
</dbReference>
<sequence>MPLAALILEGEPPSSLIASIPPSFRIRTAVLTAWSLLDS</sequence>
<accession>A0A2P2MYP5</accession>
<proteinExistence type="predicted"/>
<dbReference type="AlphaFoldDB" id="A0A2P2MYP5"/>
<protein>
    <submittedName>
        <fullName evidence="1">Uncharacterized protein</fullName>
    </submittedName>
</protein>
<name>A0A2P2MYP5_RHIMU</name>